<accession>A0ABY8BYU4</accession>
<proteinExistence type="predicted"/>
<gene>
    <name evidence="2" type="ORF">PU630_10010</name>
</gene>
<dbReference type="RefSeq" id="WP_275276931.1">
    <property type="nucleotide sequence ID" value="NZ_CP119108.1"/>
</dbReference>
<evidence type="ECO:0000313" key="2">
    <source>
        <dbReference type="EMBL" id="WEG07593.1"/>
    </source>
</evidence>
<dbReference type="Pfam" id="PF14155">
    <property type="entry name" value="DUF4307"/>
    <property type="match status" value="1"/>
</dbReference>
<evidence type="ECO:0000256" key="1">
    <source>
        <dbReference type="SAM" id="Phobius"/>
    </source>
</evidence>
<dbReference type="EMBL" id="CP119108">
    <property type="protein sequence ID" value="WEG07593.1"/>
    <property type="molecule type" value="Genomic_DNA"/>
</dbReference>
<dbReference type="Proteomes" id="UP001214553">
    <property type="component" value="Chromosome"/>
</dbReference>
<sequence length="131" mass="14114">MTTQQMLDDRYGRTRSPHARAWAWTIGVVVAVIVGALLIWMAWGSTSSSVDATATGYEVVDARTVTVSFQVTSAHDSGVVCVLEADDEDHGIVGWKVVHLPASDQHTNAYRETIPTIGVATTGLVNACWVE</sequence>
<organism evidence="2 3">
    <name type="scientific">Microbacterium horticulturae</name>
    <dbReference type="NCBI Taxonomy" id="3028316"/>
    <lineage>
        <taxon>Bacteria</taxon>
        <taxon>Bacillati</taxon>
        <taxon>Actinomycetota</taxon>
        <taxon>Actinomycetes</taxon>
        <taxon>Micrococcales</taxon>
        <taxon>Microbacteriaceae</taxon>
        <taxon>Microbacterium</taxon>
    </lineage>
</organism>
<keyword evidence="1" id="KW-0812">Transmembrane</keyword>
<feature type="transmembrane region" description="Helical" evidence="1">
    <location>
        <begin position="21"/>
        <end position="43"/>
    </location>
</feature>
<keyword evidence="1" id="KW-1133">Transmembrane helix</keyword>
<keyword evidence="3" id="KW-1185">Reference proteome</keyword>
<name>A0ABY8BYU4_9MICO</name>
<evidence type="ECO:0000313" key="3">
    <source>
        <dbReference type="Proteomes" id="UP001214553"/>
    </source>
</evidence>
<reference evidence="2 3" key="1">
    <citation type="submission" date="2023-03" db="EMBL/GenBank/DDBJ databases">
        <title>Genome sequence of Microbacterium sp. KACC 23027.</title>
        <authorList>
            <person name="Kim S."/>
            <person name="Heo J."/>
            <person name="Kwon S.-W."/>
        </authorList>
    </citation>
    <scope>NUCLEOTIDE SEQUENCE [LARGE SCALE GENOMIC DNA]</scope>
    <source>
        <strain evidence="2 3">KACC 23027</strain>
    </source>
</reference>
<protein>
    <submittedName>
        <fullName evidence="2">DUF4307 domain-containing protein</fullName>
    </submittedName>
</protein>
<dbReference type="InterPro" id="IPR025443">
    <property type="entry name" value="DUF4307"/>
</dbReference>
<keyword evidence="1" id="KW-0472">Membrane</keyword>